<evidence type="ECO:0000256" key="5">
    <source>
        <dbReference type="ARBA" id="ARBA00022692"/>
    </source>
</evidence>
<feature type="transmembrane region" description="Helical" evidence="8">
    <location>
        <begin position="234"/>
        <end position="255"/>
    </location>
</feature>
<dbReference type="PANTHER" id="PTHR42929:SF1">
    <property type="entry name" value="INNER MEMBRANE ABC TRANSPORTER PERMEASE PROTEIN YDCU-RELATED"/>
    <property type="match status" value="1"/>
</dbReference>
<dbReference type="InterPro" id="IPR035906">
    <property type="entry name" value="MetI-like_sf"/>
</dbReference>
<evidence type="ECO:0000256" key="6">
    <source>
        <dbReference type="ARBA" id="ARBA00022989"/>
    </source>
</evidence>
<organism evidence="11 12">
    <name type="scientific">Sphaerisporangium flaviroseum</name>
    <dbReference type="NCBI Taxonomy" id="509199"/>
    <lineage>
        <taxon>Bacteria</taxon>
        <taxon>Bacillati</taxon>
        <taxon>Actinomycetota</taxon>
        <taxon>Actinomycetes</taxon>
        <taxon>Streptosporangiales</taxon>
        <taxon>Streptosporangiaceae</taxon>
        <taxon>Sphaerisporangium</taxon>
    </lineage>
</organism>
<dbReference type="Proteomes" id="UP001500888">
    <property type="component" value="Unassembled WGS sequence"/>
</dbReference>
<evidence type="ECO:0000256" key="8">
    <source>
        <dbReference type="RuleBase" id="RU363032"/>
    </source>
</evidence>
<feature type="region of interest" description="Disordered" evidence="9">
    <location>
        <begin position="1"/>
        <end position="40"/>
    </location>
</feature>
<name>A0ABP7I5N1_9ACTN</name>
<feature type="transmembrane region" description="Helical" evidence="8">
    <location>
        <begin position="182"/>
        <end position="203"/>
    </location>
</feature>
<feature type="domain" description="ABC transmembrane type-1" evidence="10">
    <location>
        <begin position="114"/>
        <end position="306"/>
    </location>
</feature>
<evidence type="ECO:0000256" key="2">
    <source>
        <dbReference type="ARBA" id="ARBA00007069"/>
    </source>
</evidence>
<dbReference type="InterPro" id="IPR000515">
    <property type="entry name" value="MetI-like"/>
</dbReference>
<evidence type="ECO:0000256" key="4">
    <source>
        <dbReference type="ARBA" id="ARBA00022475"/>
    </source>
</evidence>
<keyword evidence="3 8" id="KW-0813">Transport</keyword>
<dbReference type="PROSITE" id="PS50928">
    <property type="entry name" value="ABC_TM1"/>
    <property type="match status" value="1"/>
</dbReference>
<comment type="subcellular location">
    <subcellularLocation>
        <location evidence="1 8">Cell membrane</location>
        <topology evidence="1 8">Multi-pass membrane protein</topology>
    </subcellularLocation>
</comment>
<reference evidence="12" key="1">
    <citation type="journal article" date="2019" name="Int. J. Syst. Evol. Microbiol.">
        <title>The Global Catalogue of Microorganisms (GCM) 10K type strain sequencing project: providing services to taxonomists for standard genome sequencing and annotation.</title>
        <authorList>
            <consortium name="The Broad Institute Genomics Platform"/>
            <consortium name="The Broad Institute Genome Sequencing Center for Infectious Disease"/>
            <person name="Wu L."/>
            <person name="Ma J."/>
        </authorList>
    </citation>
    <scope>NUCLEOTIDE SEQUENCE [LARGE SCALE GENOMIC DNA]</scope>
    <source>
        <strain evidence="12">JCM 16908</strain>
    </source>
</reference>
<accession>A0ABP7I5N1</accession>
<feature type="transmembrane region" description="Helical" evidence="8">
    <location>
        <begin position="118"/>
        <end position="138"/>
    </location>
</feature>
<dbReference type="Pfam" id="PF00528">
    <property type="entry name" value="BPD_transp_1"/>
    <property type="match status" value="1"/>
</dbReference>
<feature type="transmembrane region" description="Helical" evidence="8">
    <location>
        <begin position="57"/>
        <end position="83"/>
    </location>
</feature>
<protein>
    <submittedName>
        <fullName evidence="11">ABC transporter permease</fullName>
    </submittedName>
</protein>
<keyword evidence="5 8" id="KW-0812">Transmembrane</keyword>
<dbReference type="SUPFAM" id="SSF161098">
    <property type="entry name" value="MetI-like"/>
    <property type="match status" value="1"/>
</dbReference>
<gene>
    <name evidence="11" type="ORF">GCM10022226_29010</name>
</gene>
<evidence type="ECO:0000256" key="9">
    <source>
        <dbReference type="SAM" id="MobiDB-lite"/>
    </source>
</evidence>
<evidence type="ECO:0000313" key="12">
    <source>
        <dbReference type="Proteomes" id="UP001500888"/>
    </source>
</evidence>
<proteinExistence type="inferred from homology"/>
<evidence type="ECO:0000259" key="10">
    <source>
        <dbReference type="PROSITE" id="PS50928"/>
    </source>
</evidence>
<sequence>MSEPTQGTPAGPASPPGRQGQRAASPPGEQGRGAARPGPRRRLAAALHRHAGVRLSLLLSAPLAWLGIAYLGALAALFVTAFWTTDTFTGDLVRTFTWVNFQDLVTIEVYRTVALRSLGVAVAVTLIDMVIAFPMAFAMAKLASPRTQRWLVIAVLTPLWASYLVKAYAWRVMLSSDGLLGWGYGLTATIVTLSYLWLPYMILPIYAGLERLPNSLLDAAGDLGARGWRTFRTVVWPLTFPAIMAGSVFTFSLSLGDYIAVKIVGGRSQLIGNVVYDNIGAANNLPFAAAVATIPVVIMLVYLAAVRRTGALESL</sequence>
<dbReference type="CDD" id="cd06261">
    <property type="entry name" value="TM_PBP2"/>
    <property type="match status" value="1"/>
</dbReference>
<evidence type="ECO:0000256" key="7">
    <source>
        <dbReference type="ARBA" id="ARBA00023136"/>
    </source>
</evidence>
<evidence type="ECO:0000256" key="3">
    <source>
        <dbReference type="ARBA" id="ARBA00022448"/>
    </source>
</evidence>
<keyword evidence="6 8" id="KW-1133">Transmembrane helix</keyword>
<comment type="similarity">
    <text evidence="2">Belongs to the binding-protein-dependent transport system permease family. CysTW subfamily.</text>
</comment>
<dbReference type="RefSeq" id="WP_344938896.1">
    <property type="nucleotide sequence ID" value="NZ_BAAAZR010000004.1"/>
</dbReference>
<keyword evidence="12" id="KW-1185">Reference proteome</keyword>
<feature type="transmembrane region" description="Helical" evidence="8">
    <location>
        <begin position="150"/>
        <end position="170"/>
    </location>
</feature>
<comment type="caution">
    <text evidence="11">The sequence shown here is derived from an EMBL/GenBank/DDBJ whole genome shotgun (WGS) entry which is preliminary data.</text>
</comment>
<dbReference type="PANTHER" id="PTHR42929">
    <property type="entry name" value="INNER MEMBRANE ABC TRANSPORTER PERMEASE PROTEIN YDCU-RELATED-RELATED"/>
    <property type="match status" value="1"/>
</dbReference>
<keyword evidence="4" id="KW-1003">Cell membrane</keyword>
<dbReference type="Gene3D" id="1.10.3720.10">
    <property type="entry name" value="MetI-like"/>
    <property type="match status" value="1"/>
</dbReference>
<evidence type="ECO:0000313" key="11">
    <source>
        <dbReference type="EMBL" id="GAA3807069.1"/>
    </source>
</evidence>
<evidence type="ECO:0000256" key="1">
    <source>
        <dbReference type="ARBA" id="ARBA00004651"/>
    </source>
</evidence>
<feature type="transmembrane region" description="Helical" evidence="8">
    <location>
        <begin position="285"/>
        <end position="305"/>
    </location>
</feature>
<dbReference type="EMBL" id="BAAAZR010000004">
    <property type="protein sequence ID" value="GAA3807069.1"/>
    <property type="molecule type" value="Genomic_DNA"/>
</dbReference>
<keyword evidence="7 8" id="KW-0472">Membrane</keyword>